<feature type="domain" description="CEP152 CEP63 binding coiled coil" evidence="3">
    <location>
        <begin position="1191"/>
        <end position="1241"/>
    </location>
</feature>
<feature type="compositionally biased region" description="Polar residues" evidence="2">
    <location>
        <begin position="750"/>
        <end position="763"/>
    </location>
</feature>
<feature type="region of interest" description="Disordered" evidence="2">
    <location>
        <begin position="1490"/>
        <end position="1518"/>
    </location>
</feature>
<name>A0A2U9BXS9_SCOMX</name>
<keyword evidence="5" id="KW-1185">Reference proteome</keyword>
<feature type="compositionally biased region" description="Polar residues" evidence="2">
    <location>
        <begin position="69"/>
        <end position="104"/>
    </location>
</feature>
<feature type="compositionally biased region" description="Basic and acidic residues" evidence="2">
    <location>
        <begin position="739"/>
        <end position="748"/>
    </location>
</feature>
<dbReference type="PANTHER" id="PTHR10337:SF6">
    <property type="entry name" value="CENTROSOMAL PROTEIN OF 152 KDA"/>
    <property type="match status" value="1"/>
</dbReference>
<feature type="region of interest" description="Disordered" evidence="2">
    <location>
        <begin position="1"/>
        <end position="104"/>
    </location>
</feature>
<feature type="compositionally biased region" description="Polar residues" evidence="2">
    <location>
        <begin position="10"/>
        <end position="37"/>
    </location>
</feature>
<evidence type="ECO:0000313" key="4">
    <source>
        <dbReference type="EMBL" id="AWP08279.1"/>
    </source>
</evidence>
<feature type="coiled-coil region" evidence="1">
    <location>
        <begin position="1107"/>
        <end position="1177"/>
    </location>
</feature>
<dbReference type="EMBL" id="CP026252">
    <property type="protein sequence ID" value="AWP08279.1"/>
    <property type="molecule type" value="Genomic_DNA"/>
</dbReference>
<dbReference type="Proteomes" id="UP000246464">
    <property type="component" value="Chromosome 10"/>
</dbReference>
<feature type="coiled-coil region" evidence="1">
    <location>
        <begin position="938"/>
        <end position="976"/>
    </location>
</feature>
<dbReference type="Pfam" id="PF25770">
    <property type="entry name" value="CC_CEP63-bind_CEP152"/>
    <property type="match status" value="1"/>
</dbReference>
<evidence type="ECO:0000313" key="5">
    <source>
        <dbReference type="Proteomes" id="UP000246464"/>
    </source>
</evidence>
<feature type="compositionally biased region" description="Basic and acidic residues" evidence="2">
    <location>
        <begin position="41"/>
        <end position="60"/>
    </location>
</feature>
<dbReference type="PANTHER" id="PTHR10337">
    <property type="entry name" value="SHC TRANSFORMING PROTEIN"/>
    <property type="match status" value="1"/>
</dbReference>
<feature type="region of interest" description="Disordered" evidence="2">
    <location>
        <begin position="1293"/>
        <end position="1402"/>
    </location>
</feature>
<dbReference type="InterPro" id="IPR057659">
    <property type="entry name" value="CEP152_CC"/>
</dbReference>
<feature type="compositionally biased region" description="Polar residues" evidence="2">
    <location>
        <begin position="1490"/>
        <end position="1500"/>
    </location>
</feature>
<feature type="coiled-coil region" evidence="1">
    <location>
        <begin position="364"/>
        <end position="463"/>
    </location>
</feature>
<feature type="region of interest" description="Disordered" evidence="2">
    <location>
        <begin position="1601"/>
        <end position="1642"/>
    </location>
</feature>
<feature type="coiled-coil region" evidence="1">
    <location>
        <begin position="214"/>
        <end position="297"/>
    </location>
</feature>
<feature type="region of interest" description="Disordered" evidence="2">
    <location>
        <begin position="566"/>
        <end position="587"/>
    </location>
</feature>
<gene>
    <name evidence="4" type="ORF">SMAX5B_010122</name>
</gene>
<feature type="compositionally biased region" description="Polar residues" evidence="2">
    <location>
        <begin position="1293"/>
        <end position="1303"/>
    </location>
</feature>
<evidence type="ECO:0000259" key="3">
    <source>
        <dbReference type="Pfam" id="PF25770"/>
    </source>
</evidence>
<feature type="compositionally biased region" description="Basic and acidic residues" evidence="2">
    <location>
        <begin position="1614"/>
        <end position="1633"/>
    </location>
</feature>
<feature type="compositionally biased region" description="Low complexity" evidence="2">
    <location>
        <begin position="1337"/>
        <end position="1347"/>
    </location>
</feature>
<dbReference type="GO" id="GO:0005813">
    <property type="term" value="C:centrosome"/>
    <property type="evidence" value="ECO:0007669"/>
    <property type="project" value="TreeGrafter"/>
</dbReference>
<protein>
    <submittedName>
        <fullName evidence="4">Putative centrosomal protein of 152 kDa isoform 2</fullName>
    </submittedName>
</protein>
<feature type="compositionally biased region" description="Polar residues" evidence="2">
    <location>
        <begin position="1353"/>
        <end position="1376"/>
    </location>
</feature>
<dbReference type="GO" id="GO:0007099">
    <property type="term" value="P:centriole replication"/>
    <property type="evidence" value="ECO:0007669"/>
    <property type="project" value="TreeGrafter"/>
</dbReference>
<evidence type="ECO:0000256" key="1">
    <source>
        <dbReference type="SAM" id="Coils"/>
    </source>
</evidence>
<proteinExistence type="predicted"/>
<evidence type="ECO:0000256" key="2">
    <source>
        <dbReference type="SAM" id="MobiDB-lite"/>
    </source>
</evidence>
<dbReference type="InterPro" id="IPR051235">
    <property type="entry name" value="CEP152/SHC-Transforming"/>
</dbReference>
<sequence length="1754" mass="201401">MLEDSRDSSSPELEYSTCSNKNPGHSRQSAWTQQWSNHPEPISHEQNYEADYDRGGHDEYTYEDGADQINGQQRHAQSQPLPHTWNQPSEDHQFTQGDYTYTSMGTEKSTETNEFSTEYEAKPYSQGTDNHLEYNGEGGYRVALSHGDHTTRNHFQSGSEDNVVNQYQATYNPHHPANQPKMFIPQAAHQGGQFDPLQREFLDSTQQTADREQLAQLQILNKAHQRQMEDLERKLEDSRRNMRYIEHQFAIVKDERDGLAVSLKESSRLVEESKEREVQMQNKVKAMEQQIQVLTERDNENTKKQRVAEAAVDSMKQQMLELCRSDTLSRSREQHDRDLTVIREQHEVVLLALEQKLDSTGQALNEQIDVCRCLREQVKQLECQREEEQLERARVINGLTQRLEESQHQCAKLLQTCSVQEMSQVQIKLQQSQSAKALSENMNKVLQEDLADLKEQITLYESAVKHGVIALDLSNDWENQLSESCVDLGLKKTSRKNGTLHSTALAHLSESKLPKDEALRLLRVEMQRCLGSLKGKRQKINQLQEELQRCQRQVNELHTQLDEAKLSSSVREKNQIKHPDVSGESQKELLRLKEQVEVLEKNNKELKQGEVKLRSVNSELCTKMREMIQELDQEKQEAAQRAERIHQQYRDDVVNQVKTELMLEHDAQLEELTAQHQQQVQQLQTHLSEANDKMLAVQECYLSVCKEKDMLEERMDNRQKEVIRENEMDRTWTKKLEAAGREKHRETAEATCQTDEIEGSSVTISPEELDSRLDAQKQQLQLEADKVTRKAAVDARKHAQRELQEKHLDDMAKQVEGAVTRAYNRWIEDLPSLPEYQASLQAEREKWEELQENFLEQRVSQSLREAEEQWHKKHRLEEQSSGVQRSEELQEELATLQSQLEQGRREQAALLKAELAGARAAWNRDKQQEISAVQVRSEQAYQTKLQEQHKKLERALEQARADADLEKNELLQQTEAKFQEALRAREEEWRCWHAEKEVSQRRQMRDELIAELQTGMAEVQAQLLHQQCSENTRRASESTAETTTTHLIQTSCKDIVSRAISQAKKEWKKISEERLSCVLKETQEQHEREIDKIRSSLSQRKEPARCRKECADNFSKLQKKNQELQRHLEKACRQLQHSFREHKTTTKTLKDEHERTIQKAKEEYLLQLNEVKRAKESSWSSDHQQNLHQGLEEMKQQYLMTVERIREDMLRYLQDSRDRAAEMIRMEVQRERQDTSRKMRHYYLTCLQEILEDGGKIAGAEKKIIYAASKLAAMAKVLETPIKSKTEKNYSLTNGSTAVSTTGCPPGKNAAFNKNPSTLPELPDISAEESSQREKTSASSQQKQDAAARTKPYSDTSASGKEAASTPSPSQVNFVSVSVRGKSRERHLQGGASSEADDHLDSERQSKPFLIQAAPVRDEKQTDWSVTSIDSDTGFQVPRLSYSGRKVEPVKPFSVSASVSASDFREFGGLSPDTSDLTVYNDIVKNTPQTQNLNFPSVKTSKCREPTPGSEAKKQQGACPRPLFSELRQRHQDSGFDSPLYQQTGPVFPPYADVWARGLPPPPSCSPPCGPDLQCTIVDLSLVSPPFICFEEETFTYQDADELSNPGHQGVPAERTRPRGRRGDDVPGERGDVHAAPAGPDEDRMFRHFPQLQHLVQVPVALLQLQPLRYSSGFYIEAAKVKTCVVNSKAFWTLQRAKLYLHCQSVEVDVLLINFDREFNFMSGQTPPDSETRLGSRSKFIQTFKSSYGPIFTR</sequence>
<reference evidence="4 5" key="1">
    <citation type="submission" date="2017-12" db="EMBL/GenBank/DDBJ databases">
        <title>Integrating genomic resources of turbot (Scophthalmus maximus) in depth evaluation of genetic and physical mapping variation across individuals.</title>
        <authorList>
            <person name="Martinez P."/>
        </authorList>
    </citation>
    <scope>NUCLEOTIDE SEQUENCE [LARGE SCALE GENOMIC DNA]</scope>
</reference>
<accession>A0A2U9BXS9</accession>
<feature type="region of interest" description="Disordered" evidence="2">
    <location>
        <begin position="739"/>
        <end position="763"/>
    </location>
</feature>
<organism evidence="4 5">
    <name type="scientific">Scophthalmus maximus</name>
    <name type="common">Turbot</name>
    <name type="synonym">Psetta maxima</name>
    <dbReference type="NCBI Taxonomy" id="52904"/>
    <lineage>
        <taxon>Eukaryota</taxon>
        <taxon>Metazoa</taxon>
        <taxon>Chordata</taxon>
        <taxon>Craniata</taxon>
        <taxon>Vertebrata</taxon>
        <taxon>Euteleostomi</taxon>
        <taxon>Actinopterygii</taxon>
        <taxon>Neopterygii</taxon>
        <taxon>Teleostei</taxon>
        <taxon>Neoteleostei</taxon>
        <taxon>Acanthomorphata</taxon>
        <taxon>Carangaria</taxon>
        <taxon>Pleuronectiformes</taxon>
        <taxon>Pleuronectoidei</taxon>
        <taxon>Scophthalmidae</taxon>
        <taxon>Scophthalmus</taxon>
    </lineage>
</organism>
<keyword evidence="1" id="KW-0175">Coiled coil</keyword>